<dbReference type="EMBL" id="QBMC01000224">
    <property type="protein sequence ID" value="PZO10263.1"/>
    <property type="molecule type" value="Genomic_DNA"/>
</dbReference>
<protein>
    <recommendedName>
        <fullName evidence="3">Orc1-like AAA ATPase domain-containing protein</fullName>
    </recommendedName>
</protein>
<proteinExistence type="predicted"/>
<name>A0A2W4TN67_9CYAN</name>
<comment type="caution">
    <text evidence="1">The sequence shown here is derived from an EMBL/GenBank/DDBJ whole genome shotgun (WGS) entry which is preliminary data.</text>
</comment>
<organism evidence="1 2">
    <name type="scientific">Leptolyngbya foveolarum</name>
    <dbReference type="NCBI Taxonomy" id="47253"/>
    <lineage>
        <taxon>Bacteria</taxon>
        <taxon>Bacillati</taxon>
        <taxon>Cyanobacteriota</taxon>
        <taxon>Cyanophyceae</taxon>
        <taxon>Leptolyngbyales</taxon>
        <taxon>Leptolyngbyaceae</taxon>
        <taxon>Leptolyngbya group</taxon>
        <taxon>Leptolyngbya</taxon>
    </lineage>
</organism>
<sequence>MVDRRTLTPQRSLTLANVYRTLQPTPLTTAEELAAFYIEDINAVRGGDKMQRLNLRLQRAYNDRIPFKACVMGHRGVGKSTEVSRLLAQISPQFQAIRFSATTVLDPGSFKPLDVLLVMMMEVAKATAKPINEGGAGRRPSRARLQEIWDWFATEKETRQLAEQAAVSIEAGAGAKEDSLWGKVLGLFATLKGEIKFASAQTTEIVTYRLTRLDLLIEVANRLLDECNAALRQETGKQWLFVGEDFDRAGIPSTQIENLFINYANIFQELRSHLIFTLPISLYYSAKATRLPFSGDCSFVIPDTPMFDARHIPNQVGQSAVIKALAARMDLQLFESNTLPRLIVASGGNLRDLFSLINYAADGAFIRGAEKVDDADADAAIVNLRSDYERRLGQSPYDPEEIDYENKAKLLVRIYNGEKEAQMTNPALYSLLNSRAVQEFNGQRWFGVHPLVVDILVAQEYLQTGAAGGTF</sequence>
<accession>A0A2W4TN67</accession>
<reference evidence="1 2" key="2">
    <citation type="submission" date="2018-06" db="EMBL/GenBank/DDBJ databases">
        <title>Metagenomic assembly of (sub)arctic Cyanobacteria and their associated microbiome from non-axenic cultures.</title>
        <authorList>
            <person name="Baurain D."/>
        </authorList>
    </citation>
    <scope>NUCLEOTIDE SEQUENCE [LARGE SCALE GENOMIC DNA]</scope>
    <source>
        <strain evidence="1">ULC129bin1</strain>
    </source>
</reference>
<dbReference type="Proteomes" id="UP000249354">
    <property type="component" value="Unassembled WGS sequence"/>
</dbReference>
<evidence type="ECO:0008006" key="3">
    <source>
        <dbReference type="Google" id="ProtNLM"/>
    </source>
</evidence>
<evidence type="ECO:0000313" key="2">
    <source>
        <dbReference type="Proteomes" id="UP000249354"/>
    </source>
</evidence>
<gene>
    <name evidence="1" type="ORF">DCF25_20840</name>
</gene>
<dbReference type="AlphaFoldDB" id="A0A2W4TN67"/>
<reference evidence="2" key="1">
    <citation type="submission" date="2018-04" db="EMBL/GenBank/DDBJ databases">
        <authorList>
            <person name="Cornet L."/>
        </authorList>
    </citation>
    <scope>NUCLEOTIDE SEQUENCE [LARGE SCALE GENOMIC DNA]</scope>
</reference>
<evidence type="ECO:0000313" key="1">
    <source>
        <dbReference type="EMBL" id="PZO10263.1"/>
    </source>
</evidence>
<dbReference type="SUPFAM" id="SSF52540">
    <property type="entry name" value="P-loop containing nucleoside triphosphate hydrolases"/>
    <property type="match status" value="1"/>
</dbReference>
<dbReference type="InterPro" id="IPR027417">
    <property type="entry name" value="P-loop_NTPase"/>
</dbReference>